<reference evidence="1 2" key="1">
    <citation type="submission" date="2022-05" db="EMBL/GenBank/DDBJ databases">
        <authorList>
            <person name="Zhou X."/>
            <person name="Li K."/>
            <person name="Man Y."/>
        </authorList>
    </citation>
    <scope>NUCLEOTIDE SEQUENCE [LARGE SCALE GENOMIC DNA]</scope>
    <source>
        <strain evidence="1 2">MS405</strain>
    </source>
</reference>
<dbReference type="InterPro" id="IPR029058">
    <property type="entry name" value="AB_hydrolase_fold"/>
</dbReference>
<keyword evidence="2" id="KW-1185">Reference proteome</keyword>
<dbReference type="Gene3D" id="3.40.50.1820">
    <property type="entry name" value="alpha/beta hydrolase"/>
    <property type="match status" value="1"/>
</dbReference>
<proteinExistence type="predicted"/>
<dbReference type="GO" id="GO:0016787">
    <property type="term" value="F:hydrolase activity"/>
    <property type="evidence" value="ECO:0007669"/>
    <property type="project" value="UniProtKB-KW"/>
</dbReference>
<gene>
    <name evidence="1" type="ORF">M4V62_01480</name>
</gene>
<dbReference type="Proteomes" id="UP000829992">
    <property type="component" value="Chromosome"/>
</dbReference>
<accession>A0ABY4PJR0</accession>
<protein>
    <submittedName>
        <fullName evidence="1">Hydrolase</fullName>
    </submittedName>
</protein>
<dbReference type="RefSeq" id="WP_249585349.1">
    <property type="nucleotide sequence ID" value="NZ_BAAAQL010000045.1"/>
</dbReference>
<sequence>MLSETVTVPNGEGVLIGELTVPDTVFGVAIIAHGSDSSRHSPRDRAVADALQDAALGTLLIDLLTADEEAADWATGRHHCGIGLLTHRLIASVDWLAACTTDLPLGLFGASTGGAAALGAAAARPGIVDTVVCPDGRPDLAGDDVLGQVRAPVLLLAGGRDTEALRLTRQTANRLRPLNRLRVIPDATDLFQEPQALDEVAAVAARWFAGMGQTHL</sequence>
<dbReference type="EMBL" id="CP097289">
    <property type="protein sequence ID" value="UQT53851.1"/>
    <property type="molecule type" value="Genomic_DNA"/>
</dbReference>
<evidence type="ECO:0000313" key="1">
    <source>
        <dbReference type="EMBL" id="UQT53851.1"/>
    </source>
</evidence>
<evidence type="ECO:0000313" key="2">
    <source>
        <dbReference type="Proteomes" id="UP000829992"/>
    </source>
</evidence>
<name>A0ABY4PJR0_9ACTN</name>
<organism evidence="1 2">
    <name type="scientific">Streptomyces durmitorensis</name>
    <dbReference type="NCBI Taxonomy" id="319947"/>
    <lineage>
        <taxon>Bacteria</taxon>
        <taxon>Bacillati</taxon>
        <taxon>Actinomycetota</taxon>
        <taxon>Actinomycetes</taxon>
        <taxon>Kitasatosporales</taxon>
        <taxon>Streptomycetaceae</taxon>
        <taxon>Streptomyces</taxon>
    </lineage>
</organism>
<dbReference type="SUPFAM" id="SSF53474">
    <property type="entry name" value="alpha/beta-Hydrolases"/>
    <property type="match status" value="1"/>
</dbReference>
<keyword evidence="1" id="KW-0378">Hydrolase</keyword>